<feature type="region of interest" description="Disordered" evidence="1">
    <location>
        <begin position="256"/>
        <end position="280"/>
    </location>
</feature>
<organism evidence="2 3">
    <name type="scientific">Xylaria flabelliformis</name>
    <dbReference type="NCBI Taxonomy" id="2512241"/>
    <lineage>
        <taxon>Eukaryota</taxon>
        <taxon>Fungi</taxon>
        <taxon>Dikarya</taxon>
        <taxon>Ascomycota</taxon>
        <taxon>Pezizomycotina</taxon>
        <taxon>Sordariomycetes</taxon>
        <taxon>Xylariomycetidae</taxon>
        <taxon>Xylariales</taxon>
        <taxon>Xylariaceae</taxon>
        <taxon>Xylaria</taxon>
    </lineage>
</organism>
<dbReference type="OrthoDB" id="4587086at2759"/>
<dbReference type="AlphaFoldDB" id="A0A553IB77"/>
<evidence type="ECO:0000313" key="2">
    <source>
        <dbReference type="EMBL" id="TRX97445.1"/>
    </source>
</evidence>
<dbReference type="Proteomes" id="UP000319160">
    <property type="component" value="Unassembled WGS sequence"/>
</dbReference>
<evidence type="ECO:0000256" key="1">
    <source>
        <dbReference type="SAM" id="MobiDB-lite"/>
    </source>
</evidence>
<reference evidence="3" key="1">
    <citation type="submission" date="2019-06" db="EMBL/GenBank/DDBJ databases">
        <title>Draft genome sequence of the griseofulvin-producing fungus Xylaria cubensis strain G536.</title>
        <authorList>
            <person name="Mead M.E."/>
            <person name="Raja H.A."/>
            <person name="Steenwyk J.L."/>
            <person name="Knowles S.L."/>
            <person name="Oberlies N.H."/>
            <person name="Rokas A."/>
        </authorList>
    </citation>
    <scope>NUCLEOTIDE SEQUENCE [LARGE SCALE GENOMIC DNA]</scope>
    <source>
        <strain evidence="3">G536</strain>
    </source>
</reference>
<sequence>MSARSPIGKPIIGRPRRSRTVGSTECQTPVKTLRSLHSRHRSAHDKDDVELIPQVPRIPDRFLLRQENRDPGSLAIMQNTACHKEVDSKVTPAPHTRYLPNCSFGKPKEIQVISNAMMQAYVAMRGNSMGGQTENDPLFEWIQQREELAQVSKPRIHQKRDVSRMLELIDKALESSNMGGDSPRDCVFEVYRPDFEHIKPPQDMDMSANVFSACCSDFEWTDDSDDEEAHIPSGRISPCTFLEWSKNCVRWNADENENKKDTASNLRMRPPTPKGPVPPKRHEHIPYGYFEPQWDVNTGEELTPTYYVPSSPSIIYTPPGVEFTGFRTANFHQQYKRMAPLAERELRTKLYGGEVAPPPQLSDDENNHFSSSEVNAATAAVPELYGRQVPEIEAAFRDQWAAIRRAEEAEKALYKHAEQQREHIARLQYDQRHLNEFLPALHVRREMRDARAREAMEMQMRRGAKIRAYIAEHALEAQSRLDMAWYRLNCTQAKVSENMRRVASLENEVRELCFRGGVRDPQHAYAVLMGVESDAGDGVPAPANAGVDVNANTNINFNVNGYADHGYEHCGGNGNGNGNDNDNGGPMGPWSASSLGRAEEEYDRFLADMQMQNSGRAIIREWEKRLDDNESRDSGVAGVGGHDRYRFQHQGPNVMGYRA</sequence>
<protein>
    <submittedName>
        <fullName evidence="2">Uncharacterized protein</fullName>
    </submittedName>
</protein>
<comment type="caution">
    <text evidence="2">The sequence shown here is derived from an EMBL/GenBank/DDBJ whole genome shotgun (WGS) entry which is preliminary data.</text>
</comment>
<keyword evidence="3" id="KW-1185">Reference proteome</keyword>
<accession>A0A553IB77</accession>
<name>A0A553IB77_9PEZI</name>
<feature type="region of interest" description="Disordered" evidence="1">
    <location>
        <begin position="627"/>
        <end position="659"/>
    </location>
</feature>
<evidence type="ECO:0000313" key="3">
    <source>
        <dbReference type="Proteomes" id="UP000319160"/>
    </source>
</evidence>
<dbReference type="STRING" id="2512241.A0A553IB77"/>
<proteinExistence type="predicted"/>
<feature type="region of interest" description="Disordered" evidence="1">
    <location>
        <begin position="1"/>
        <end position="25"/>
    </location>
</feature>
<feature type="region of interest" description="Disordered" evidence="1">
    <location>
        <begin position="573"/>
        <end position="594"/>
    </location>
</feature>
<gene>
    <name evidence="2" type="ORF">FHL15_001723</name>
</gene>
<dbReference type="EMBL" id="VFLP01000006">
    <property type="protein sequence ID" value="TRX97445.1"/>
    <property type="molecule type" value="Genomic_DNA"/>
</dbReference>